<dbReference type="Pfam" id="PF07500">
    <property type="entry name" value="TFIIS_M"/>
    <property type="match status" value="1"/>
</dbReference>
<keyword evidence="9" id="KW-1185">Reference proteome</keyword>
<evidence type="ECO:0000259" key="7">
    <source>
        <dbReference type="PROSITE" id="PS51321"/>
    </source>
</evidence>
<dbReference type="OrthoDB" id="44867at2759"/>
<dbReference type="PANTHER" id="PTHR11477">
    <property type="entry name" value="TRANSCRIPTION FACTOR S-II ZINC FINGER DOMAIN-CONTAINING PROTEIN"/>
    <property type="match status" value="1"/>
</dbReference>
<dbReference type="Pfam" id="PF01096">
    <property type="entry name" value="Zn_ribbon_TFIIS"/>
    <property type="match status" value="1"/>
</dbReference>
<keyword evidence="1" id="KW-0479">Metal-binding</keyword>
<dbReference type="SUPFAM" id="SSF57783">
    <property type="entry name" value="Zinc beta-ribbon"/>
    <property type="match status" value="1"/>
</dbReference>
<dbReference type="GO" id="GO:0006368">
    <property type="term" value="P:transcription elongation by RNA polymerase II"/>
    <property type="evidence" value="ECO:0007669"/>
    <property type="project" value="TreeGrafter"/>
</dbReference>
<name>A0A1Y2H3V9_9FUNG</name>
<dbReference type="SMART" id="SM00440">
    <property type="entry name" value="ZnF_C2C2"/>
    <property type="match status" value="1"/>
</dbReference>
<keyword evidence="3" id="KW-0862">Zinc</keyword>
<dbReference type="PROSITE" id="PS51321">
    <property type="entry name" value="TFIIS_CENTRAL"/>
    <property type="match status" value="1"/>
</dbReference>
<evidence type="ECO:0000259" key="6">
    <source>
        <dbReference type="PROSITE" id="PS51133"/>
    </source>
</evidence>
<organism evidence="8 9">
    <name type="scientific">Catenaria anguillulae PL171</name>
    <dbReference type="NCBI Taxonomy" id="765915"/>
    <lineage>
        <taxon>Eukaryota</taxon>
        <taxon>Fungi</taxon>
        <taxon>Fungi incertae sedis</taxon>
        <taxon>Blastocladiomycota</taxon>
        <taxon>Blastocladiomycetes</taxon>
        <taxon>Blastocladiales</taxon>
        <taxon>Catenariaceae</taxon>
        <taxon>Catenaria</taxon>
    </lineage>
</organism>
<evidence type="ECO:0000256" key="5">
    <source>
        <dbReference type="PROSITE-ProRule" id="PRU00472"/>
    </source>
</evidence>
<comment type="caution">
    <text evidence="8">The sequence shown here is derived from an EMBL/GenBank/DDBJ whole genome shotgun (WGS) entry which is preliminary data.</text>
</comment>
<dbReference type="PROSITE" id="PS51133">
    <property type="entry name" value="ZF_TFIIS_2"/>
    <property type="match status" value="1"/>
</dbReference>
<dbReference type="CDD" id="cd13749">
    <property type="entry name" value="Zn-ribbon_TFIIS"/>
    <property type="match status" value="1"/>
</dbReference>
<sequence>MFYNGLCMDTDDDSSVILNVAMALESALFSKHDNKVTSQYKNDLRLYATRLKKKDLGSFRRDLRDSTLSATEFVTLKSTDLVSDEKRQEHIKAQMEAMFRAQGATNQKAATDHFQCGKCKKRRCSYFQMQTRAASNPMTTFVECLECGNNWKC</sequence>
<dbReference type="STRING" id="765915.A0A1Y2H3V9"/>
<protein>
    <submittedName>
        <fullName evidence="8">Transcription factor S-II-domain-containing protein</fullName>
    </submittedName>
</protein>
<dbReference type="InterPro" id="IPR003618">
    <property type="entry name" value="TFIIS_cen_dom"/>
</dbReference>
<dbReference type="EMBL" id="MCFL01000271">
    <property type="protein sequence ID" value="ORZ29239.1"/>
    <property type="molecule type" value="Genomic_DNA"/>
</dbReference>
<dbReference type="GO" id="GO:0005634">
    <property type="term" value="C:nucleus"/>
    <property type="evidence" value="ECO:0007669"/>
    <property type="project" value="TreeGrafter"/>
</dbReference>
<evidence type="ECO:0000256" key="4">
    <source>
        <dbReference type="ARBA" id="ARBA00023242"/>
    </source>
</evidence>
<accession>A0A1Y2H3V9</accession>
<feature type="domain" description="TFIIS-type" evidence="6">
    <location>
        <begin position="112"/>
        <end position="152"/>
    </location>
</feature>
<keyword evidence="4" id="KW-0539">Nucleus</keyword>
<dbReference type="Gene3D" id="1.10.472.30">
    <property type="entry name" value="Transcription elongation factor S-II, central domain"/>
    <property type="match status" value="1"/>
</dbReference>
<feature type="domain" description="TFIIS central" evidence="7">
    <location>
        <begin position="1"/>
        <end position="109"/>
    </location>
</feature>
<evidence type="ECO:0000256" key="2">
    <source>
        <dbReference type="ARBA" id="ARBA00022771"/>
    </source>
</evidence>
<evidence type="ECO:0000256" key="3">
    <source>
        <dbReference type="ARBA" id="ARBA00022833"/>
    </source>
</evidence>
<evidence type="ECO:0000313" key="8">
    <source>
        <dbReference type="EMBL" id="ORZ29239.1"/>
    </source>
</evidence>
<evidence type="ECO:0000313" key="9">
    <source>
        <dbReference type="Proteomes" id="UP000193411"/>
    </source>
</evidence>
<proteinExistence type="predicted"/>
<keyword evidence="2 5" id="KW-0863">Zinc-finger</keyword>
<dbReference type="GO" id="GO:0031440">
    <property type="term" value="P:regulation of mRNA 3'-end processing"/>
    <property type="evidence" value="ECO:0007669"/>
    <property type="project" value="TreeGrafter"/>
</dbReference>
<gene>
    <name evidence="8" type="ORF">BCR44DRAFT_59358</name>
</gene>
<dbReference type="InterPro" id="IPR001222">
    <property type="entry name" value="Znf_TFIIS"/>
</dbReference>
<dbReference type="SUPFAM" id="SSF46942">
    <property type="entry name" value="Elongation factor TFIIS domain 2"/>
    <property type="match status" value="1"/>
</dbReference>
<dbReference type="InterPro" id="IPR036575">
    <property type="entry name" value="TFIIS_cen_dom_sf"/>
</dbReference>
<dbReference type="PANTHER" id="PTHR11477:SF0">
    <property type="entry name" value="IP08861P-RELATED"/>
    <property type="match status" value="1"/>
</dbReference>
<dbReference type="GO" id="GO:0031564">
    <property type="term" value="P:transcription antitermination"/>
    <property type="evidence" value="ECO:0007669"/>
    <property type="project" value="TreeGrafter"/>
</dbReference>
<dbReference type="GO" id="GO:0008270">
    <property type="term" value="F:zinc ion binding"/>
    <property type="evidence" value="ECO:0007669"/>
    <property type="project" value="UniProtKB-KW"/>
</dbReference>
<evidence type="ECO:0000256" key="1">
    <source>
        <dbReference type="ARBA" id="ARBA00022723"/>
    </source>
</evidence>
<dbReference type="GO" id="GO:0003676">
    <property type="term" value="F:nucleic acid binding"/>
    <property type="evidence" value="ECO:0007669"/>
    <property type="project" value="InterPro"/>
</dbReference>
<dbReference type="Gene3D" id="2.20.25.10">
    <property type="match status" value="1"/>
</dbReference>
<dbReference type="AlphaFoldDB" id="A0A1Y2H3V9"/>
<dbReference type="Proteomes" id="UP000193411">
    <property type="component" value="Unassembled WGS sequence"/>
</dbReference>
<reference evidence="8 9" key="1">
    <citation type="submission" date="2016-07" db="EMBL/GenBank/DDBJ databases">
        <title>Pervasive Adenine N6-methylation of Active Genes in Fungi.</title>
        <authorList>
            <consortium name="DOE Joint Genome Institute"/>
            <person name="Mondo S.J."/>
            <person name="Dannebaum R.O."/>
            <person name="Kuo R.C."/>
            <person name="Labutti K."/>
            <person name="Haridas S."/>
            <person name="Kuo A."/>
            <person name="Salamov A."/>
            <person name="Ahrendt S.R."/>
            <person name="Lipzen A."/>
            <person name="Sullivan W."/>
            <person name="Andreopoulos W.B."/>
            <person name="Clum A."/>
            <person name="Lindquist E."/>
            <person name="Daum C."/>
            <person name="Ramamoorthy G.K."/>
            <person name="Gryganskyi A."/>
            <person name="Culley D."/>
            <person name="Magnuson J.K."/>
            <person name="James T.Y."/>
            <person name="O'Malley M.A."/>
            <person name="Stajich J.E."/>
            <person name="Spatafora J.W."/>
            <person name="Visel A."/>
            <person name="Grigoriev I.V."/>
        </authorList>
    </citation>
    <scope>NUCLEOTIDE SEQUENCE [LARGE SCALE GENOMIC DNA]</scope>
    <source>
        <strain evidence="8 9">PL171</strain>
    </source>
</reference>
<dbReference type="GO" id="GO:0006362">
    <property type="term" value="P:transcription elongation by RNA polymerase I"/>
    <property type="evidence" value="ECO:0007669"/>
    <property type="project" value="TreeGrafter"/>
</dbReference>